<feature type="domain" description="Apple" evidence="2">
    <location>
        <begin position="266"/>
        <end position="283"/>
    </location>
</feature>
<dbReference type="GeneID" id="71987742"/>
<evidence type="ECO:0000313" key="4">
    <source>
        <dbReference type="Proteomes" id="UP000756132"/>
    </source>
</evidence>
<dbReference type="PANTHER" id="PTHR36578:SF1">
    <property type="entry name" value="APPLE DOMAIN-CONTAINING PROTEIN"/>
    <property type="match status" value="1"/>
</dbReference>
<dbReference type="OrthoDB" id="271448at2759"/>
<dbReference type="Pfam" id="PF14295">
    <property type="entry name" value="PAN_4"/>
    <property type="match status" value="2"/>
</dbReference>
<keyword evidence="4" id="KW-1185">Reference proteome</keyword>
<dbReference type="KEGG" id="ffu:CLAFUR5_07864"/>
<dbReference type="InterPro" id="IPR003609">
    <property type="entry name" value="Pan_app"/>
</dbReference>
<dbReference type="RefSeq" id="XP_047760028.1">
    <property type="nucleotide sequence ID" value="XM_047907012.1"/>
</dbReference>
<proteinExistence type="predicted"/>
<keyword evidence="1" id="KW-0732">Signal</keyword>
<dbReference type="OMA" id="GQWRQDF"/>
<reference evidence="3" key="1">
    <citation type="submission" date="2021-12" db="EMBL/GenBank/DDBJ databases">
        <authorList>
            <person name="Zaccaron A."/>
            <person name="Stergiopoulos I."/>
        </authorList>
    </citation>
    <scope>NUCLEOTIDE SEQUENCE</scope>
    <source>
        <strain evidence="3">Race5_Kim</strain>
    </source>
</reference>
<sequence>MLRVVLAAAAAASVVLAVPQGINFQAVNEAPTPTPTAQGPPIAAVKEVPTYKPAAAAQEAAADAAADPVTAEKRSLFARAACDRQPQGAGPVTSPDTAQDFLANKQYSDIANGAATPQGYSLVFQDLQGATQQNGYLGFYTLNSYDTIKCQQLCDSTATCTAFNTYIERDPSLEPGADCPNPPSTVNYKCSLYGLPVSNTTATNTGQWRADFQVVITGSNGYLKNAPPPSYPGFSGPEALGGAIDVPVAEGNGSYLGVKIYPGPYDPGQCVGACQATTDCNFFNSYILSKNNSPVGTYCSFYDRAWDRSYATNFGQYDQEGNYYSVSSSYSYTLTN</sequence>
<feature type="chain" id="PRO_5040377904" description="Apple domain-containing protein" evidence="1">
    <location>
        <begin position="18"/>
        <end position="336"/>
    </location>
</feature>
<dbReference type="EMBL" id="CP090165">
    <property type="protein sequence ID" value="UJO15662.1"/>
    <property type="molecule type" value="Genomic_DNA"/>
</dbReference>
<dbReference type="Proteomes" id="UP000756132">
    <property type="component" value="Chromosome 3"/>
</dbReference>
<dbReference type="AlphaFoldDB" id="A0A9Q8P796"/>
<evidence type="ECO:0000313" key="3">
    <source>
        <dbReference type="EMBL" id="UJO15662.1"/>
    </source>
</evidence>
<feature type="domain" description="Apple" evidence="2">
    <location>
        <begin position="141"/>
        <end position="163"/>
    </location>
</feature>
<dbReference type="PANTHER" id="PTHR36578">
    <property type="entry name" value="CHROMOSOME 15, WHOLE GENOME SHOTGUN SEQUENCE"/>
    <property type="match status" value="1"/>
</dbReference>
<feature type="signal peptide" evidence="1">
    <location>
        <begin position="1"/>
        <end position="17"/>
    </location>
</feature>
<name>A0A9Q8P796_PASFU</name>
<evidence type="ECO:0000259" key="2">
    <source>
        <dbReference type="Pfam" id="PF14295"/>
    </source>
</evidence>
<accession>A0A9Q8P796</accession>
<organism evidence="3 4">
    <name type="scientific">Passalora fulva</name>
    <name type="common">Tomato leaf mold</name>
    <name type="synonym">Cladosporium fulvum</name>
    <dbReference type="NCBI Taxonomy" id="5499"/>
    <lineage>
        <taxon>Eukaryota</taxon>
        <taxon>Fungi</taxon>
        <taxon>Dikarya</taxon>
        <taxon>Ascomycota</taxon>
        <taxon>Pezizomycotina</taxon>
        <taxon>Dothideomycetes</taxon>
        <taxon>Dothideomycetidae</taxon>
        <taxon>Mycosphaerellales</taxon>
        <taxon>Mycosphaerellaceae</taxon>
        <taxon>Fulvia</taxon>
    </lineage>
</organism>
<protein>
    <recommendedName>
        <fullName evidence="2">Apple domain-containing protein</fullName>
    </recommendedName>
</protein>
<evidence type="ECO:0000256" key="1">
    <source>
        <dbReference type="SAM" id="SignalP"/>
    </source>
</evidence>
<reference evidence="3" key="2">
    <citation type="journal article" date="2022" name="Microb. Genom.">
        <title>A chromosome-scale genome assembly of the tomato pathogen Cladosporium fulvum reveals a compartmentalized genome architecture and the presence of a dispensable chromosome.</title>
        <authorList>
            <person name="Zaccaron A.Z."/>
            <person name="Chen L.H."/>
            <person name="Samaras A."/>
            <person name="Stergiopoulos I."/>
        </authorList>
    </citation>
    <scope>NUCLEOTIDE SEQUENCE</scope>
    <source>
        <strain evidence="3">Race5_Kim</strain>
    </source>
</reference>
<gene>
    <name evidence="3" type="ORF">CLAFUR5_07864</name>
</gene>